<name>A0AAD9GVS5_9STRA</name>
<accession>A0AAD9GVS5</accession>
<dbReference type="InterPro" id="IPR000727">
    <property type="entry name" value="T_SNARE_dom"/>
</dbReference>
<dbReference type="EMBL" id="JASMQC010000004">
    <property type="protein sequence ID" value="KAK1945465.1"/>
    <property type="molecule type" value="Genomic_DNA"/>
</dbReference>
<keyword evidence="3" id="KW-0472">Membrane</keyword>
<dbReference type="PANTHER" id="PTHR20959">
    <property type="entry name" value="TRANSPORT AND GOLGI ORGANIZATION PROTEIN 6 FAMILY MEMBER"/>
    <property type="match status" value="1"/>
</dbReference>
<keyword evidence="6" id="KW-1185">Reference proteome</keyword>
<comment type="similarity">
    <text evidence="1">Belongs to the Tango6 family.</text>
</comment>
<dbReference type="GO" id="GO:0016192">
    <property type="term" value="P:vesicle-mediated transport"/>
    <property type="evidence" value="ECO:0007669"/>
    <property type="project" value="InterPro"/>
</dbReference>
<dbReference type="GO" id="GO:0005484">
    <property type="term" value="F:SNAP receptor activity"/>
    <property type="evidence" value="ECO:0007669"/>
    <property type="project" value="InterPro"/>
</dbReference>
<evidence type="ECO:0000313" key="6">
    <source>
        <dbReference type="Proteomes" id="UP001259832"/>
    </source>
</evidence>
<feature type="transmembrane region" description="Helical" evidence="3">
    <location>
        <begin position="277"/>
        <end position="296"/>
    </location>
</feature>
<dbReference type="Pfam" id="PF23565">
    <property type="entry name" value="ARM_TANGO6"/>
    <property type="match status" value="1"/>
</dbReference>
<dbReference type="Proteomes" id="UP001259832">
    <property type="component" value="Unassembled WGS sequence"/>
</dbReference>
<dbReference type="GO" id="GO:0006886">
    <property type="term" value="P:intracellular protein transport"/>
    <property type="evidence" value="ECO:0007669"/>
    <property type="project" value="InterPro"/>
</dbReference>
<keyword evidence="3" id="KW-0812">Transmembrane</keyword>
<dbReference type="InterPro" id="IPR057407">
    <property type="entry name" value="HEAT_TANGO6"/>
</dbReference>
<organism evidence="5 6">
    <name type="scientific">Phytophthora citrophthora</name>
    <dbReference type="NCBI Taxonomy" id="4793"/>
    <lineage>
        <taxon>Eukaryota</taxon>
        <taxon>Sar</taxon>
        <taxon>Stramenopiles</taxon>
        <taxon>Oomycota</taxon>
        <taxon>Peronosporomycetes</taxon>
        <taxon>Peronosporales</taxon>
        <taxon>Peronosporaceae</taxon>
        <taxon>Phytophthora</taxon>
    </lineage>
</organism>
<dbReference type="SUPFAM" id="SSF47661">
    <property type="entry name" value="t-snare proteins"/>
    <property type="match status" value="1"/>
</dbReference>
<reference evidence="5" key="1">
    <citation type="submission" date="2023-08" db="EMBL/GenBank/DDBJ databases">
        <title>Reference Genome Resource for the Citrus Pathogen Phytophthora citrophthora.</title>
        <authorList>
            <person name="Moller H."/>
            <person name="Coetzee B."/>
            <person name="Rose L.J."/>
            <person name="Van Niekerk J.M."/>
        </authorList>
    </citation>
    <scope>NUCLEOTIDE SEQUENCE</scope>
    <source>
        <strain evidence="5">STE-U-9442</strain>
    </source>
</reference>
<dbReference type="GO" id="GO:0016020">
    <property type="term" value="C:membrane"/>
    <property type="evidence" value="ECO:0007669"/>
    <property type="project" value="InterPro"/>
</dbReference>
<feature type="domain" description="T-SNARE coiled-coil homology" evidence="4">
    <location>
        <begin position="207"/>
        <end position="269"/>
    </location>
</feature>
<evidence type="ECO:0000259" key="4">
    <source>
        <dbReference type="PROSITE" id="PS50192"/>
    </source>
</evidence>
<dbReference type="Gene3D" id="1.20.58.70">
    <property type="match status" value="1"/>
</dbReference>
<dbReference type="CDD" id="cd15845">
    <property type="entry name" value="SNARE_syntaxin16"/>
    <property type="match status" value="1"/>
</dbReference>
<evidence type="ECO:0000313" key="5">
    <source>
        <dbReference type="EMBL" id="KAK1945465.1"/>
    </source>
</evidence>
<dbReference type="PROSITE" id="PS00914">
    <property type="entry name" value="SYNTAXIN"/>
    <property type="match status" value="1"/>
</dbReference>
<dbReference type="Pfam" id="PF10304">
    <property type="entry name" value="RTP1_C2"/>
    <property type="match status" value="1"/>
</dbReference>
<dbReference type="InterPro" id="IPR016024">
    <property type="entry name" value="ARM-type_fold"/>
</dbReference>
<dbReference type="Pfam" id="PF10363">
    <property type="entry name" value="RTP1_C1"/>
    <property type="match status" value="1"/>
</dbReference>
<dbReference type="InterPro" id="IPR039600">
    <property type="entry name" value="TANGO6/Rtp1"/>
</dbReference>
<dbReference type="InterPro" id="IPR019451">
    <property type="entry name" value="Rtp1_C1"/>
</dbReference>
<dbReference type="PANTHER" id="PTHR20959:SF1">
    <property type="entry name" value="TRANSPORT AND GOLGI ORGANIZATION PROTEIN 6 HOMOLOG"/>
    <property type="match status" value="1"/>
</dbReference>
<proteinExistence type="inferred from homology"/>
<dbReference type="SMART" id="SM00397">
    <property type="entry name" value="t_SNARE"/>
    <property type="match status" value="1"/>
</dbReference>
<keyword evidence="3" id="KW-1133">Transmembrane helix</keyword>
<sequence>MATRDLTRQFLQLRADEKAKVQRRKNIVSHREEGNALMKSVDQEATSVAIAPGWVDVVNGTNQHVARIKEMMEKLNKLHTSRLMVRFDGSESKYEREIDQVTQEITDEFRSAEKGLRRMAQGDRDGEFSAADAKTRQNVQRALATQLQTLSGDFRKSQKTYLARVKNQKEGPVEFDFLAENDAKQKRRGGADTGFTQAQVTEVEIAEDVINERDQEIQRIATSITELATIFKELAVLVIDQGTILDRIDYNMEQVVEQTEKGIEELEKAEETQKNGRPMKCIGLLLVMIFIMTVLLRQQALMRSLRVFVDALRDIKQTEDASIVNSEVVEAVRVLCASSEAQHDGQWHDVAWKQGLVPIFQRLSLCMTNLDALEAQERKEMGPQTLKQAERPKAPAGLLSLRDYSVLQAAVELLFCWGAHPRVAAGVLMSIDKRRPTRTLEISKDVLTWGFRGYTRVMELTSAEAISELLEITKTLLQLLSLPQFQPILLPKYVVELLALLVYGEVAMGTETPTPVQTEFIRLREMVLRVLPLRMSMSSLRAALGQVTLVASKEAVGQRFKARCGSLLSRLLMEDGGIVATIEMLLGAVEEGNTQARMQVANLICQCPSGEDLEKYTTALCTQVRELLLAAVTPEKGNTSSKLLGEMAALLTDQLATRHPVLFDTQILSVLFHPLLIYEDSRLDASSPPEETSEEALNHCVSIARLLLCGPPPSQRFLQALAPLVRPLLHMYAFSTTSKSFLSAPLREVLTAWIRSCSKAALILQVAVLPVNLPLQPSLLGCGYERNYAHESWKPLREFCAGGGGGVSLRLVRSATSLESEGTDPTGVLKMLIMPLVELLGAKELEKSEVVGNLFASLLLTYMQVRKHGETEVVGLTSDAVTSPLALYEPMKNPTSSEGVEMVLMLLLALIECLGPSVLRSATTVLQCIGTVLETYNSPAARLVNKEQQNESVIQTAGAEEEDEGDEILTICLGVVMTILEAGSSHRSDAEEQQLRAMLPVLEVLSRYDRPEVAELASNARAQILSRGATEAGDANTTRSGERSFEEVLQDAEQDLASQLVPLRARGVVTLTKLVRQSHAHANDADWTPRVHALADVFLLQLYDSESYVFLAAVQGLAALADVHPDVAIPTLVKALRDQTNSLESRIKLSEALLFSAKRCGETIPKYGKLFVYAYLDCIRPPPSQNGRMKRIQKEAAKRVQLIQEVTADEDTTTQEHPDNEPQNEQELLAAATLRASCLSNLAEVCALLQWGLQPFLLDVLTCVFGVLQLELELDAKQRPHSATVDVSEDNEQQKLRRHQEEELQQRVVTVRRGAVFVLRYLVELLGWKMLELMPEQLSPLYQTLKHVARVDQDRVVVFHASRALRALDDVMRAELFPRVEQQDAALDISKLRIL</sequence>
<dbReference type="FunFam" id="1.20.58.70:FF:000035">
    <property type="entry name" value="Syntaxin-like protein"/>
    <property type="match status" value="1"/>
</dbReference>
<evidence type="ECO:0000256" key="1">
    <source>
        <dbReference type="ARBA" id="ARBA00005724"/>
    </source>
</evidence>
<evidence type="ECO:0000256" key="3">
    <source>
        <dbReference type="SAM" id="Phobius"/>
    </source>
</evidence>
<dbReference type="InterPro" id="IPR006012">
    <property type="entry name" value="Syntaxin/epimorphin_CS"/>
</dbReference>
<gene>
    <name evidence="5" type="ORF">P3T76_002513</name>
</gene>
<dbReference type="GO" id="GO:0009306">
    <property type="term" value="P:protein secretion"/>
    <property type="evidence" value="ECO:0007669"/>
    <property type="project" value="TreeGrafter"/>
</dbReference>
<protein>
    <submittedName>
        <fullName evidence="5">Syntaxin-41</fullName>
    </submittedName>
</protein>
<evidence type="ECO:0000256" key="2">
    <source>
        <dbReference type="ARBA" id="ARBA00009063"/>
    </source>
</evidence>
<dbReference type="Pfam" id="PF05739">
    <property type="entry name" value="SNARE"/>
    <property type="match status" value="1"/>
</dbReference>
<dbReference type="SUPFAM" id="SSF48371">
    <property type="entry name" value="ARM repeat"/>
    <property type="match status" value="1"/>
</dbReference>
<comment type="caution">
    <text evidence="5">The sequence shown here is derived from an EMBL/GenBank/DDBJ whole genome shotgun (WGS) entry which is preliminary data.</text>
</comment>
<dbReference type="InterPro" id="IPR010989">
    <property type="entry name" value="SNARE"/>
</dbReference>
<dbReference type="InterPro" id="IPR019414">
    <property type="entry name" value="Rtp1_C2"/>
</dbReference>
<dbReference type="PROSITE" id="PS50192">
    <property type="entry name" value="T_SNARE"/>
    <property type="match status" value="1"/>
</dbReference>
<comment type="similarity">
    <text evidence="2">Belongs to the syntaxin family.</text>
</comment>